<reference evidence="2" key="1">
    <citation type="submission" date="2020-04" db="EMBL/GenBank/DDBJ databases">
        <authorList>
            <person name="Zhang T."/>
        </authorList>
    </citation>
    <scope>NUCLEOTIDE SEQUENCE</scope>
    <source>
        <strain evidence="2">HKST-UBA02</strain>
    </source>
</reference>
<accession>A0A956NE00</accession>
<dbReference type="SMART" id="SM01065">
    <property type="entry name" value="CBM_2"/>
    <property type="match status" value="1"/>
</dbReference>
<feature type="domain" description="CBM20" evidence="1">
    <location>
        <begin position="37"/>
        <end position="144"/>
    </location>
</feature>
<dbReference type="InterPro" id="IPR050583">
    <property type="entry name" value="Mycobacterial_A85_antigen"/>
</dbReference>
<dbReference type="InterPro" id="IPR013783">
    <property type="entry name" value="Ig-like_fold"/>
</dbReference>
<dbReference type="Pfam" id="PF00686">
    <property type="entry name" value="CBM_20"/>
    <property type="match status" value="1"/>
</dbReference>
<dbReference type="PANTHER" id="PTHR48098">
    <property type="entry name" value="ENTEROCHELIN ESTERASE-RELATED"/>
    <property type="match status" value="1"/>
</dbReference>
<dbReference type="AlphaFoldDB" id="A0A956NE00"/>
<dbReference type="PANTHER" id="PTHR48098:SF6">
    <property type="entry name" value="FERRI-BACILLIBACTIN ESTERASE BESA"/>
    <property type="match status" value="1"/>
</dbReference>
<dbReference type="PROSITE" id="PS51166">
    <property type="entry name" value="CBM20"/>
    <property type="match status" value="1"/>
</dbReference>
<comment type="caution">
    <text evidence="2">The sequence shown here is derived from an EMBL/GenBank/DDBJ whole genome shotgun (WGS) entry which is preliminary data.</text>
</comment>
<dbReference type="InterPro" id="IPR029058">
    <property type="entry name" value="AB_hydrolase_fold"/>
</dbReference>
<dbReference type="Gene3D" id="3.40.50.1820">
    <property type="entry name" value="alpha/beta hydrolase"/>
    <property type="match status" value="1"/>
</dbReference>
<evidence type="ECO:0000313" key="2">
    <source>
        <dbReference type="EMBL" id="MCA9755189.1"/>
    </source>
</evidence>
<evidence type="ECO:0000313" key="3">
    <source>
        <dbReference type="Proteomes" id="UP000739538"/>
    </source>
</evidence>
<dbReference type="GO" id="GO:2001070">
    <property type="term" value="F:starch binding"/>
    <property type="evidence" value="ECO:0007669"/>
    <property type="project" value="InterPro"/>
</dbReference>
<dbReference type="Proteomes" id="UP000739538">
    <property type="component" value="Unassembled WGS sequence"/>
</dbReference>
<dbReference type="Pfam" id="PF00756">
    <property type="entry name" value="Esterase"/>
    <property type="match status" value="1"/>
</dbReference>
<sequence length="430" mass="46867">MRPRFHLLLWVPAIVVALIVAVGSARLGTEDSRAEGARAVEEATVTFEIRVPDTTPDGAAIWISGDRVELGAWNGRGVSAKRGADGLYRAAVTFPKGTVFQFKVTRGGWDTVEKGPAGEEIANRAFRVDGPDELCTVDVANWRDQGTEPKLSSTLSGNVRVHESFSSAFVEPRDVLVLLPPEYDASSSRYPVLYMHDGQNLFDRATSFLGIEWGVDETVGQLLQAGRLDSVIVVGVDNSGAERIYDYTPVPDMGLSSRVGDANAENVDDTDADGPSGRAVGGGADAYERFLVEELKPFVDREYRTLPGREFTGLAGSSLGGLVSLYIGLEHPETFSRIGVVSPSVWWADDFILRHVAQRGKRDLRIWLDMGSAESPEGITEARALRDALVEAGWSLGDDLHYLEVDGAPHNESAWADRVDEMLEYLFPPD</sequence>
<dbReference type="InterPro" id="IPR013784">
    <property type="entry name" value="Carb-bd-like_fold"/>
</dbReference>
<dbReference type="SUPFAM" id="SSF49452">
    <property type="entry name" value="Starch-binding domain-like"/>
    <property type="match status" value="1"/>
</dbReference>
<protein>
    <submittedName>
        <fullName evidence="2">Carbohydrate esterase</fullName>
    </submittedName>
</protein>
<name>A0A956NE00_UNCEI</name>
<dbReference type="Gene3D" id="2.60.40.10">
    <property type="entry name" value="Immunoglobulins"/>
    <property type="match status" value="1"/>
</dbReference>
<reference evidence="2" key="2">
    <citation type="journal article" date="2021" name="Microbiome">
        <title>Successional dynamics and alternative stable states in a saline activated sludge microbial community over 9 years.</title>
        <authorList>
            <person name="Wang Y."/>
            <person name="Ye J."/>
            <person name="Ju F."/>
            <person name="Liu L."/>
            <person name="Boyd J.A."/>
            <person name="Deng Y."/>
            <person name="Parks D.H."/>
            <person name="Jiang X."/>
            <person name="Yin X."/>
            <person name="Woodcroft B.J."/>
            <person name="Tyson G.W."/>
            <person name="Hugenholtz P."/>
            <person name="Polz M.F."/>
            <person name="Zhang T."/>
        </authorList>
    </citation>
    <scope>NUCLEOTIDE SEQUENCE</scope>
    <source>
        <strain evidence="2">HKST-UBA02</strain>
    </source>
</reference>
<dbReference type="SUPFAM" id="SSF53474">
    <property type="entry name" value="alpha/beta-Hydrolases"/>
    <property type="match status" value="1"/>
</dbReference>
<gene>
    <name evidence="2" type="ORF">KDA27_05255</name>
</gene>
<dbReference type="InterPro" id="IPR000801">
    <property type="entry name" value="Esterase-like"/>
</dbReference>
<proteinExistence type="predicted"/>
<dbReference type="InterPro" id="IPR002044">
    <property type="entry name" value="CBM20"/>
</dbReference>
<organism evidence="2 3">
    <name type="scientific">Eiseniibacteriota bacterium</name>
    <dbReference type="NCBI Taxonomy" id="2212470"/>
    <lineage>
        <taxon>Bacteria</taxon>
        <taxon>Candidatus Eiseniibacteriota</taxon>
    </lineage>
</organism>
<dbReference type="EMBL" id="JAGQHS010000017">
    <property type="protein sequence ID" value="MCA9755189.1"/>
    <property type="molecule type" value="Genomic_DNA"/>
</dbReference>
<evidence type="ECO:0000259" key="1">
    <source>
        <dbReference type="PROSITE" id="PS51166"/>
    </source>
</evidence>